<protein>
    <submittedName>
        <fullName evidence="8">7647_t:CDS:1</fullName>
    </submittedName>
</protein>
<keyword evidence="2 6" id="KW-0812">Transmembrane</keyword>
<dbReference type="CDD" id="cd12910">
    <property type="entry name" value="SPRY_SSH4_like"/>
    <property type="match status" value="1"/>
</dbReference>
<dbReference type="InterPro" id="IPR003877">
    <property type="entry name" value="SPRY_dom"/>
</dbReference>
<comment type="caution">
    <text evidence="8">The sequence shown here is derived from an EMBL/GenBank/DDBJ whole genome shotgun (WGS) entry which is preliminary data.</text>
</comment>
<feature type="domain" description="B30.2/SPRY" evidence="7">
    <location>
        <begin position="111"/>
        <end position="326"/>
    </location>
</feature>
<dbReference type="InterPro" id="IPR050618">
    <property type="entry name" value="Ubq-SigPath_Reg"/>
</dbReference>
<evidence type="ECO:0000256" key="6">
    <source>
        <dbReference type="SAM" id="Phobius"/>
    </source>
</evidence>
<dbReference type="GO" id="GO:0016020">
    <property type="term" value="C:membrane"/>
    <property type="evidence" value="ECO:0007669"/>
    <property type="project" value="UniProtKB-SubCell"/>
</dbReference>
<gene>
    <name evidence="8" type="ORF">POCULU_LOCUS493</name>
</gene>
<evidence type="ECO:0000256" key="5">
    <source>
        <dbReference type="SAM" id="MobiDB-lite"/>
    </source>
</evidence>
<dbReference type="InterPro" id="IPR001870">
    <property type="entry name" value="B30.2/SPRY"/>
</dbReference>
<name>A0A9N8VMD3_9GLOM</name>
<evidence type="ECO:0000313" key="8">
    <source>
        <dbReference type="EMBL" id="CAG8459702.1"/>
    </source>
</evidence>
<evidence type="ECO:0000256" key="2">
    <source>
        <dbReference type="ARBA" id="ARBA00022692"/>
    </source>
</evidence>
<feature type="region of interest" description="Disordered" evidence="5">
    <location>
        <begin position="409"/>
        <end position="452"/>
    </location>
</feature>
<evidence type="ECO:0000313" key="9">
    <source>
        <dbReference type="Proteomes" id="UP000789572"/>
    </source>
</evidence>
<evidence type="ECO:0000256" key="3">
    <source>
        <dbReference type="ARBA" id="ARBA00022989"/>
    </source>
</evidence>
<feature type="transmembrane region" description="Helical" evidence="6">
    <location>
        <begin position="59"/>
        <end position="80"/>
    </location>
</feature>
<evidence type="ECO:0000256" key="1">
    <source>
        <dbReference type="ARBA" id="ARBA00004167"/>
    </source>
</evidence>
<dbReference type="Gene3D" id="2.60.120.920">
    <property type="match status" value="1"/>
</dbReference>
<dbReference type="InterPro" id="IPR013320">
    <property type="entry name" value="ConA-like_dom_sf"/>
</dbReference>
<sequence>MSESAVQYAVAVTQSHSEPFKPQTPLRFSSSPRLSLLPVMENYDFQESHKSEDSEAMNIALLGTFAFFVLVASFIIWGCLRRRLAALDKNRIPDFSDPELAEAEASLVETLDEAARQNYERARVFQEAYPPDSVPTDITFTQLLSIQEKGVSAWEFEPDLHNTSSFVECRTEISFYDGECCVQTNLPLPKQQEIYYWEAKMYEKSPSTTVAVGLATKPYPTFRLPGLMGVRHVLFQAGWNRQSIAYFSDSGFKFFNSPFNGKAYGPQFHQGDVVGVGYRPRTGTIFFTRNGKKLDDAFTGMKMNLFPTVGANGPCCVHVNFGQLGFVFIEANVKKWGLAPTLGTLAPPPAYGSERDSILVASSSRSCPSINISRIVNTNVDIGRSNDLLSEAALDISLADIHLPPPSYSSVDQFPARSTAPDTPQPYPQTEDQNDSRRNSVSSDTYLLAEDP</sequence>
<dbReference type="AlphaFoldDB" id="A0A9N8VMD3"/>
<dbReference type="SMART" id="SM00449">
    <property type="entry name" value="SPRY"/>
    <property type="match status" value="1"/>
</dbReference>
<evidence type="ECO:0000259" key="7">
    <source>
        <dbReference type="PROSITE" id="PS50188"/>
    </source>
</evidence>
<dbReference type="PROSITE" id="PS50188">
    <property type="entry name" value="B302_SPRY"/>
    <property type="match status" value="1"/>
</dbReference>
<dbReference type="InterPro" id="IPR035780">
    <property type="entry name" value="SPRY_Ssh4-like"/>
</dbReference>
<comment type="subcellular location">
    <subcellularLocation>
        <location evidence="1">Membrane</location>
        <topology evidence="1">Single-pass membrane protein</topology>
    </subcellularLocation>
</comment>
<accession>A0A9N8VMD3</accession>
<evidence type="ECO:0000256" key="4">
    <source>
        <dbReference type="ARBA" id="ARBA00023136"/>
    </source>
</evidence>
<keyword evidence="4 6" id="KW-0472">Membrane</keyword>
<keyword evidence="3 6" id="KW-1133">Transmembrane helix</keyword>
<dbReference type="Proteomes" id="UP000789572">
    <property type="component" value="Unassembled WGS sequence"/>
</dbReference>
<dbReference type="InterPro" id="IPR043136">
    <property type="entry name" value="B30.2/SPRY_sf"/>
</dbReference>
<keyword evidence="9" id="KW-1185">Reference proteome</keyword>
<proteinExistence type="predicted"/>
<organism evidence="8 9">
    <name type="scientific">Paraglomus occultum</name>
    <dbReference type="NCBI Taxonomy" id="144539"/>
    <lineage>
        <taxon>Eukaryota</taxon>
        <taxon>Fungi</taxon>
        <taxon>Fungi incertae sedis</taxon>
        <taxon>Mucoromycota</taxon>
        <taxon>Glomeromycotina</taxon>
        <taxon>Glomeromycetes</taxon>
        <taxon>Paraglomerales</taxon>
        <taxon>Paraglomeraceae</taxon>
        <taxon>Paraglomus</taxon>
    </lineage>
</organism>
<dbReference type="Pfam" id="PF00622">
    <property type="entry name" value="SPRY"/>
    <property type="match status" value="1"/>
</dbReference>
<reference evidence="8" key="1">
    <citation type="submission" date="2021-06" db="EMBL/GenBank/DDBJ databases">
        <authorList>
            <person name="Kallberg Y."/>
            <person name="Tangrot J."/>
            <person name="Rosling A."/>
        </authorList>
    </citation>
    <scope>NUCLEOTIDE SEQUENCE</scope>
    <source>
        <strain evidence="8">IA702</strain>
    </source>
</reference>
<dbReference type="EMBL" id="CAJVPJ010000026">
    <property type="protein sequence ID" value="CAG8459702.1"/>
    <property type="molecule type" value="Genomic_DNA"/>
</dbReference>
<dbReference type="SUPFAM" id="SSF49899">
    <property type="entry name" value="Concanavalin A-like lectins/glucanases"/>
    <property type="match status" value="1"/>
</dbReference>
<dbReference type="PANTHER" id="PTHR12864">
    <property type="entry name" value="RAN BINDING PROTEIN 9-RELATED"/>
    <property type="match status" value="1"/>
</dbReference>
<dbReference type="OrthoDB" id="258495at2759"/>